<dbReference type="AlphaFoldDB" id="A0A1V9HJM9"/>
<keyword evidence="1" id="KW-0472">Membrane</keyword>
<feature type="transmembrane region" description="Helical" evidence="1">
    <location>
        <begin position="53"/>
        <end position="72"/>
    </location>
</feature>
<keyword evidence="1" id="KW-1133">Transmembrane helix</keyword>
<feature type="transmembrane region" description="Helical" evidence="1">
    <location>
        <begin position="15"/>
        <end position="33"/>
    </location>
</feature>
<evidence type="ECO:0000313" key="2">
    <source>
        <dbReference type="EMBL" id="OQP83103.1"/>
    </source>
</evidence>
<proteinExistence type="predicted"/>
<dbReference type="Proteomes" id="UP000050343">
    <property type="component" value="Unassembled WGS sequence"/>
</dbReference>
<protein>
    <submittedName>
        <fullName evidence="2">Uncharacterized protein</fullName>
    </submittedName>
</protein>
<name>A0A1V9HJM9_9XANT</name>
<reference evidence="2 3" key="2">
    <citation type="journal article" date="2017" name="Plant Pathol.">
        <title>Pathogenicity and virulence gene content of Xanthomonas strains infecting Araceae, formerly known as Xanthomonas axonopodis pv. dieffenbachiae.</title>
        <authorList>
            <person name="Constantin E.C."/>
            <person name="Haegeman A."/>
            <person name="Van Vaerenbergh J."/>
            <person name="Baeyen S."/>
            <person name="Van Malderghem C."/>
            <person name="Maes M."/>
            <person name="Cottyn B."/>
        </authorList>
    </citation>
    <scope>NUCLEOTIDE SEQUENCE [LARGE SCALE GENOMIC DNA]</scope>
    <source>
        <strain evidence="3">LMG9055</strain>
    </source>
</reference>
<comment type="caution">
    <text evidence="2">The sequence shown here is derived from an EMBL/GenBank/DDBJ whole genome shotgun (WGS) entry which is preliminary data.</text>
</comment>
<sequence>MKFRHSLLYAIRHHFVNLVLSSLLVGFGVYGLATLEPVAPNALFSSPISDHAWLIYLIGVVCGLAGLLWIAYKSR</sequence>
<organism evidence="2 3">
    <name type="scientific">Xanthomonas phaseoli pv. syngonii LMG 9055</name>
    <dbReference type="NCBI Taxonomy" id="1437878"/>
    <lineage>
        <taxon>Bacteria</taxon>
        <taxon>Pseudomonadati</taxon>
        <taxon>Pseudomonadota</taxon>
        <taxon>Gammaproteobacteria</taxon>
        <taxon>Lysobacterales</taxon>
        <taxon>Lysobacteraceae</taxon>
        <taxon>Xanthomonas</taxon>
    </lineage>
</organism>
<reference evidence="2 3" key="1">
    <citation type="journal article" date="2016" name="Plant Pathol.">
        <title>Genetic characterization of strains named as Xanthomonas axonopodis pv. dieffenbachiae leads to a taxonomic revision of the X. axonopodis species complex.</title>
        <authorList>
            <person name="Constantin E.C."/>
            <person name="Cleenwerck I."/>
            <person name="Maes M."/>
            <person name="Baeyen S."/>
            <person name="Van Malderghem C."/>
            <person name="De Vos P."/>
            <person name="Cottyn B."/>
        </authorList>
    </citation>
    <scope>NUCLEOTIDE SEQUENCE [LARGE SCALE GENOMIC DNA]</scope>
    <source>
        <strain evidence="3">LMG9055</strain>
    </source>
</reference>
<gene>
    <name evidence="2" type="ORF">IA54_019620</name>
</gene>
<evidence type="ECO:0000256" key="1">
    <source>
        <dbReference type="SAM" id="Phobius"/>
    </source>
</evidence>
<keyword evidence="1" id="KW-0812">Transmembrane</keyword>
<accession>A0A1V9HJM9</accession>
<dbReference type="EMBL" id="JPUO02000040">
    <property type="protein sequence ID" value="OQP83103.1"/>
    <property type="molecule type" value="Genomic_DNA"/>
</dbReference>
<evidence type="ECO:0000313" key="3">
    <source>
        <dbReference type="Proteomes" id="UP000050343"/>
    </source>
</evidence>